<sequence>MREQIAALVQEAVKDFFRGSGQKARRRNVLVLLDYESLNPAQVHAHLKALTAQHNVTMYAGESWRQSFPEARALEEAGRKELTEAAEAEEVVYIPVASHGFLAKLALTIDDEPIAETAIALQLAGRTFLVADDDLVLRSYRRLFARPAVEKRITGYMRQAREDGAVFTNLDKAVQRLGAMKPHEPKRPLVLASHVEEAERNGETELVVPEKTLVTPMGRDRARELGVAIRKEGDPS</sequence>
<evidence type="ECO:0000313" key="2">
    <source>
        <dbReference type="Proteomes" id="UP000248066"/>
    </source>
</evidence>
<dbReference type="Proteomes" id="UP000248066">
    <property type="component" value="Unassembled WGS sequence"/>
</dbReference>
<gene>
    <name evidence="1" type="ORF">CR205_12280</name>
</gene>
<comment type="caution">
    <text evidence="1">The sequence shown here is derived from an EMBL/GenBank/DDBJ whole genome shotgun (WGS) entry which is preliminary data.</text>
</comment>
<protein>
    <submittedName>
        <fullName evidence="1">Uncharacterized protein</fullName>
    </submittedName>
</protein>
<dbReference type="EMBL" id="PDOF01000002">
    <property type="protein sequence ID" value="PYZ96491.1"/>
    <property type="molecule type" value="Genomic_DNA"/>
</dbReference>
<dbReference type="AlphaFoldDB" id="A0A2W0H696"/>
<organism evidence="1 2">
    <name type="scientific">Alteribacter lacisalsi</name>
    <dbReference type="NCBI Taxonomy" id="2045244"/>
    <lineage>
        <taxon>Bacteria</taxon>
        <taxon>Bacillati</taxon>
        <taxon>Bacillota</taxon>
        <taxon>Bacilli</taxon>
        <taxon>Bacillales</taxon>
        <taxon>Bacillaceae</taxon>
        <taxon>Alteribacter</taxon>
    </lineage>
</organism>
<dbReference type="OrthoDB" id="2830705at2"/>
<reference evidence="1 2" key="1">
    <citation type="submission" date="2017-10" db="EMBL/GenBank/DDBJ databases">
        <title>Bacillus sp. nov., a halophilic bacterium isolated from a Yangshapao Lake.</title>
        <authorList>
            <person name="Wang H."/>
        </authorList>
    </citation>
    <scope>NUCLEOTIDE SEQUENCE [LARGE SCALE GENOMIC DNA]</scope>
    <source>
        <strain evidence="1 2">YSP-3</strain>
    </source>
</reference>
<evidence type="ECO:0000313" key="1">
    <source>
        <dbReference type="EMBL" id="PYZ96491.1"/>
    </source>
</evidence>
<keyword evidence="2" id="KW-1185">Reference proteome</keyword>
<accession>A0A2W0H696</accession>
<dbReference type="RefSeq" id="WP_110520231.1">
    <property type="nucleotide sequence ID" value="NZ_PDOF01000002.1"/>
</dbReference>
<proteinExistence type="predicted"/>
<name>A0A2W0H696_9BACI</name>